<name>G3XXF6_ASPNA</name>
<reference evidence="1 2" key="1">
    <citation type="journal article" date="2011" name="Genome Res.">
        <title>Comparative genomics of citric-acid-producing Aspergillus niger ATCC 1015 versus enzyme-producing CBS 513.88.</title>
        <authorList>
            <person name="Andersen M.R."/>
            <person name="Salazar M.P."/>
            <person name="Schaap P.J."/>
            <person name="van de Vondervoort P.J."/>
            <person name="Culley D."/>
            <person name="Thykaer J."/>
            <person name="Frisvad J.C."/>
            <person name="Nielsen K.F."/>
            <person name="Albang R."/>
            <person name="Albermann K."/>
            <person name="Berka R.M."/>
            <person name="Braus G.H."/>
            <person name="Braus-Stromeyer S.A."/>
            <person name="Corrochano L.M."/>
            <person name="Dai Z."/>
            <person name="van Dijck P.W."/>
            <person name="Hofmann G."/>
            <person name="Lasure L.L."/>
            <person name="Magnuson J.K."/>
            <person name="Menke H."/>
            <person name="Meijer M."/>
            <person name="Meijer S.L."/>
            <person name="Nielsen J.B."/>
            <person name="Nielsen M.L."/>
            <person name="van Ooyen A.J."/>
            <person name="Pel H.J."/>
            <person name="Poulsen L."/>
            <person name="Samson R.A."/>
            <person name="Stam H."/>
            <person name="Tsang A."/>
            <person name="van den Brink J.M."/>
            <person name="Atkins A."/>
            <person name="Aerts A."/>
            <person name="Shapiro H."/>
            <person name="Pangilinan J."/>
            <person name="Salamov A."/>
            <person name="Lou Y."/>
            <person name="Lindquist E."/>
            <person name="Lucas S."/>
            <person name="Grimwood J."/>
            <person name="Grigoriev I.V."/>
            <person name="Kubicek C.P."/>
            <person name="Martinez D."/>
            <person name="van Peij N.N."/>
            <person name="Roubos J.A."/>
            <person name="Nielsen J."/>
            <person name="Baker S.E."/>
        </authorList>
    </citation>
    <scope>NUCLEOTIDE SEQUENCE [LARGE SCALE GENOMIC DNA]</scope>
    <source>
        <strain evidence="2">ATCC 1015 / CBS 113.46 / FGSC A1144 / LSHB Ac4 / NCTC 3858a / NRRL 328 / USDA 3528.7</strain>
    </source>
</reference>
<protein>
    <submittedName>
        <fullName evidence="1">Uncharacterized protein</fullName>
    </submittedName>
</protein>
<dbReference type="STRING" id="380704.G3XXF6"/>
<proteinExistence type="predicted"/>
<dbReference type="EMBL" id="ACJE01000008">
    <property type="protein sequence ID" value="EHA24436.1"/>
    <property type="molecule type" value="Genomic_DNA"/>
</dbReference>
<sequence>MAVTWVRAAWARRVKLPAPTGLQLIDRSSNWQPDIGKDSALSLRCFVNPSLIPLYARCGPNLEVHTNRPQTSQWLTDKLTGTIWLEDDDLDRLQTLQCPIGLLVGIDNDARTKTSEANTTDLLIHGMLSTTTSYERPPTPPVSSPELDHQPSQVIRQELRIYATPISAHLIAKTQSLPSPQDTDGH</sequence>
<evidence type="ECO:0000313" key="1">
    <source>
        <dbReference type="EMBL" id="EHA24436.1"/>
    </source>
</evidence>
<dbReference type="AlphaFoldDB" id="G3XXF6"/>
<organism evidence="1 2">
    <name type="scientific">Aspergillus niger (strain ATCC 1015 / CBS 113.46 / FGSC A1144 / LSHB Ac4 / NCTC 3858a / NRRL 328 / USDA 3528.7)</name>
    <dbReference type="NCBI Taxonomy" id="380704"/>
    <lineage>
        <taxon>Eukaryota</taxon>
        <taxon>Fungi</taxon>
        <taxon>Dikarya</taxon>
        <taxon>Ascomycota</taxon>
        <taxon>Pezizomycotina</taxon>
        <taxon>Eurotiomycetes</taxon>
        <taxon>Eurotiomycetidae</taxon>
        <taxon>Eurotiales</taxon>
        <taxon>Aspergillaceae</taxon>
        <taxon>Aspergillus</taxon>
        <taxon>Aspergillus subgen. Circumdati</taxon>
    </lineage>
</organism>
<dbReference type="OrthoDB" id="4205424at2759"/>
<accession>G3XXF6</accession>
<feature type="non-terminal residue" evidence="1">
    <location>
        <position position="186"/>
    </location>
</feature>
<dbReference type="HOGENOM" id="CLU_1457752_0_0_1"/>
<evidence type="ECO:0000313" key="2">
    <source>
        <dbReference type="Proteomes" id="UP000009038"/>
    </source>
</evidence>
<gene>
    <name evidence="1" type="ORF">ASPNIDRAFT_40336</name>
</gene>
<comment type="caution">
    <text evidence="1">The sequence shown here is derived from an EMBL/GenBank/DDBJ whole genome shotgun (WGS) entry which is preliminary data.</text>
</comment>
<dbReference type="Proteomes" id="UP000009038">
    <property type="component" value="Unassembled WGS sequence"/>
</dbReference>